<sequence>MCLTMKKLRVIGHAKYMGSIYKIEPARGRRALEREGISGKYLTISFYIFLIINRSQKIEYRASSIVYPVSGFCLLDSVFC</sequence>
<protein>
    <submittedName>
        <fullName evidence="1">Uncharacterized protein</fullName>
    </submittedName>
</protein>
<accession>A0A533QE56</accession>
<evidence type="ECO:0000313" key="2">
    <source>
        <dbReference type="Proteomes" id="UP000319783"/>
    </source>
</evidence>
<comment type="caution">
    <text evidence="1">The sequence shown here is derived from an EMBL/GenBank/DDBJ whole genome shotgun (WGS) entry which is preliminary data.</text>
</comment>
<dbReference type="Proteomes" id="UP000319783">
    <property type="component" value="Unassembled WGS sequence"/>
</dbReference>
<dbReference type="AlphaFoldDB" id="A0A533QE56"/>
<name>A0A533QE56_9BACT</name>
<reference evidence="1 2" key="1">
    <citation type="submission" date="2019-04" db="EMBL/GenBank/DDBJ databases">
        <title>Genome of a novel bacterium Candidatus Jettenia ecosi reconstructed from metagenome of an anammox bioreactor.</title>
        <authorList>
            <person name="Mardanov A.V."/>
            <person name="Beletsky A.V."/>
            <person name="Ravin N.V."/>
            <person name="Botchkova E.A."/>
            <person name="Litti Y.V."/>
            <person name="Nozhevnikova A.N."/>
        </authorList>
    </citation>
    <scope>NUCLEOTIDE SEQUENCE [LARGE SCALE GENOMIC DNA]</scope>
    <source>
        <strain evidence="1">J2</strain>
    </source>
</reference>
<dbReference type="EMBL" id="SULG01000011">
    <property type="protein sequence ID" value="TLD42922.1"/>
    <property type="molecule type" value="Genomic_DNA"/>
</dbReference>
<proteinExistence type="predicted"/>
<organism evidence="1 2">
    <name type="scientific">Candidatus Jettenia ecosi</name>
    <dbReference type="NCBI Taxonomy" id="2494326"/>
    <lineage>
        <taxon>Bacteria</taxon>
        <taxon>Pseudomonadati</taxon>
        <taxon>Planctomycetota</taxon>
        <taxon>Candidatus Brocadiia</taxon>
        <taxon>Candidatus Brocadiales</taxon>
        <taxon>Candidatus Brocadiaceae</taxon>
        <taxon>Candidatus Jettenia</taxon>
    </lineage>
</organism>
<evidence type="ECO:0000313" key="1">
    <source>
        <dbReference type="EMBL" id="TLD42922.1"/>
    </source>
</evidence>
<gene>
    <name evidence="1" type="ORF">JETT_0822</name>
</gene>